<keyword evidence="5 7" id="KW-1133">Transmembrane helix</keyword>
<dbReference type="GO" id="GO:0005886">
    <property type="term" value="C:plasma membrane"/>
    <property type="evidence" value="ECO:0007669"/>
    <property type="project" value="UniProtKB-SubCell"/>
</dbReference>
<feature type="transmembrane region" description="Helical" evidence="7">
    <location>
        <begin position="120"/>
        <end position="137"/>
    </location>
</feature>
<sequence>MNNARDFLYGIALLSIISVCAFLISNTLLPFLSPLIIGILLGALLSPLYPKIPFTHKAIKFGSKQLLRAGIVLYGSYITFGEIATLGISGFCIAASIVIITFCSALIIGRILKLDTQISMLVGIGSAVCGAAAILALESTIKASPSKSSIALSFIVIFGLCGMVLLPLVYYSGLLPLSDYQWGILIGASLHEVGNVIGAGAISPEIQNIAILIKMTRVILLVPLLLIIAYVMFAQKQQDSKERGTLYIPYFALLFLVVIALNSMYDFPPVILQSAQFGSKILLVFAMVALGLQIDWQKFVSFGTKTFILAFILFVILLVSAYALVYLIC</sequence>
<dbReference type="RefSeq" id="WP_104699640.1">
    <property type="nucleotide sequence ID" value="NZ_FZPP01000010.1"/>
</dbReference>
<evidence type="ECO:0000256" key="2">
    <source>
        <dbReference type="ARBA" id="ARBA00007977"/>
    </source>
</evidence>
<keyword evidence="4 7" id="KW-0812">Transmembrane</keyword>
<feature type="transmembrane region" description="Helical" evidence="7">
    <location>
        <begin position="182"/>
        <end position="203"/>
    </location>
</feature>
<reference evidence="8 9" key="1">
    <citation type="submission" date="2018-04" db="EMBL/GenBank/DDBJ databases">
        <title>Novel Campyloabacter and Helicobacter Species and Strains.</title>
        <authorList>
            <person name="Mannion A.J."/>
            <person name="Shen Z."/>
            <person name="Fox J.G."/>
        </authorList>
    </citation>
    <scope>NUCLEOTIDE SEQUENCE [LARGE SCALE GENOMIC DNA]</scope>
    <source>
        <strain evidence="8 9">MIT 98-6070</strain>
    </source>
</reference>
<feature type="transmembrane region" description="Helical" evidence="7">
    <location>
        <begin position="31"/>
        <end position="49"/>
    </location>
</feature>
<dbReference type="OrthoDB" id="9805703at2"/>
<keyword evidence="3" id="KW-1003">Cell membrane</keyword>
<comment type="subcellular location">
    <subcellularLocation>
        <location evidence="1">Cell membrane</location>
        <topology evidence="1">Multi-pass membrane protein</topology>
    </subcellularLocation>
</comment>
<organism evidence="8 9">
    <name type="scientific">Helicobacter marmotae</name>
    <dbReference type="NCBI Taxonomy" id="152490"/>
    <lineage>
        <taxon>Bacteria</taxon>
        <taxon>Pseudomonadati</taxon>
        <taxon>Campylobacterota</taxon>
        <taxon>Epsilonproteobacteria</taxon>
        <taxon>Campylobacterales</taxon>
        <taxon>Helicobacteraceae</taxon>
        <taxon>Helicobacter</taxon>
    </lineage>
</organism>
<dbReference type="InterPro" id="IPR018383">
    <property type="entry name" value="UPF0324_pro"/>
</dbReference>
<feature type="transmembrane region" description="Helical" evidence="7">
    <location>
        <begin position="86"/>
        <end position="108"/>
    </location>
</feature>
<comment type="similarity">
    <text evidence="2">Belongs to the UPF0324 family.</text>
</comment>
<accession>A0A3D8I2R9</accession>
<dbReference type="EMBL" id="NXLR01000012">
    <property type="protein sequence ID" value="RDU59450.1"/>
    <property type="molecule type" value="Genomic_DNA"/>
</dbReference>
<gene>
    <name evidence="8" type="ORF">CQA63_06755</name>
</gene>
<dbReference type="PANTHER" id="PTHR30106">
    <property type="entry name" value="INNER MEMBRANE PROTEIN YEIH-RELATED"/>
    <property type="match status" value="1"/>
</dbReference>
<evidence type="ECO:0000256" key="3">
    <source>
        <dbReference type="ARBA" id="ARBA00022475"/>
    </source>
</evidence>
<evidence type="ECO:0000313" key="8">
    <source>
        <dbReference type="EMBL" id="RDU59450.1"/>
    </source>
</evidence>
<evidence type="ECO:0000256" key="1">
    <source>
        <dbReference type="ARBA" id="ARBA00004651"/>
    </source>
</evidence>
<feature type="transmembrane region" description="Helical" evidence="7">
    <location>
        <begin position="245"/>
        <end position="265"/>
    </location>
</feature>
<evidence type="ECO:0000256" key="4">
    <source>
        <dbReference type="ARBA" id="ARBA00022692"/>
    </source>
</evidence>
<feature type="transmembrane region" description="Helical" evidence="7">
    <location>
        <begin position="277"/>
        <end position="294"/>
    </location>
</feature>
<evidence type="ECO:0000256" key="6">
    <source>
        <dbReference type="ARBA" id="ARBA00023136"/>
    </source>
</evidence>
<feature type="transmembrane region" description="Helical" evidence="7">
    <location>
        <begin position="306"/>
        <end position="328"/>
    </location>
</feature>
<evidence type="ECO:0000313" key="9">
    <source>
        <dbReference type="Proteomes" id="UP000256599"/>
    </source>
</evidence>
<protein>
    <submittedName>
        <fullName evidence="8">Putative sulfate exporter family transporter</fullName>
    </submittedName>
</protein>
<dbReference type="PANTHER" id="PTHR30106:SF2">
    <property type="entry name" value="UPF0324 INNER MEMBRANE PROTEIN YEIH"/>
    <property type="match status" value="1"/>
</dbReference>
<name>A0A3D8I2R9_9HELI</name>
<comment type="caution">
    <text evidence="8">The sequence shown here is derived from an EMBL/GenBank/DDBJ whole genome shotgun (WGS) entry which is preliminary data.</text>
</comment>
<feature type="transmembrane region" description="Helical" evidence="7">
    <location>
        <begin position="7"/>
        <end position="25"/>
    </location>
</feature>
<dbReference type="Proteomes" id="UP000256599">
    <property type="component" value="Unassembled WGS sequence"/>
</dbReference>
<dbReference type="Pfam" id="PF03601">
    <property type="entry name" value="Cons_hypoth698"/>
    <property type="match status" value="1"/>
</dbReference>
<dbReference type="AlphaFoldDB" id="A0A3D8I2R9"/>
<feature type="transmembrane region" description="Helical" evidence="7">
    <location>
        <begin position="149"/>
        <end position="170"/>
    </location>
</feature>
<feature type="transmembrane region" description="Helical" evidence="7">
    <location>
        <begin position="209"/>
        <end position="233"/>
    </location>
</feature>
<evidence type="ECO:0000256" key="7">
    <source>
        <dbReference type="SAM" id="Phobius"/>
    </source>
</evidence>
<keyword evidence="9" id="KW-1185">Reference proteome</keyword>
<proteinExistence type="inferred from homology"/>
<keyword evidence="6 7" id="KW-0472">Membrane</keyword>
<evidence type="ECO:0000256" key="5">
    <source>
        <dbReference type="ARBA" id="ARBA00022989"/>
    </source>
</evidence>